<dbReference type="GO" id="GO:0003723">
    <property type="term" value="F:RNA binding"/>
    <property type="evidence" value="ECO:0007669"/>
    <property type="project" value="InterPro"/>
</dbReference>
<dbReference type="GO" id="GO:0003735">
    <property type="term" value="F:structural constituent of ribosome"/>
    <property type="evidence" value="ECO:0007669"/>
    <property type="project" value="UniProtKB-UniRule"/>
</dbReference>
<dbReference type="Gene3D" id="3.30.160.20">
    <property type="match status" value="1"/>
</dbReference>
<dbReference type="Pfam" id="PF03719">
    <property type="entry name" value="Ribosomal_S5_C"/>
    <property type="match status" value="1"/>
</dbReference>
<dbReference type="InterPro" id="IPR020568">
    <property type="entry name" value="Ribosomal_Su5_D2-typ_SF"/>
</dbReference>
<evidence type="ECO:0000256" key="8">
    <source>
        <dbReference type="RuleBase" id="RU003823"/>
    </source>
</evidence>
<dbReference type="SUPFAM" id="SSF54768">
    <property type="entry name" value="dsRNA-binding domain-like"/>
    <property type="match status" value="1"/>
</dbReference>
<evidence type="ECO:0000313" key="11">
    <source>
        <dbReference type="Proteomes" id="UP000289537"/>
    </source>
</evidence>
<dbReference type="PROSITE" id="PS50881">
    <property type="entry name" value="S5_DSRBD"/>
    <property type="match status" value="1"/>
</dbReference>
<dbReference type="InterPro" id="IPR005324">
    <property type="entry name" value="Ribosomal_uS5_C"/>
</dbReference>
<protein>
    <recommendedName>
        <fullName evidence="5">Small ribosomal subunit protein uS5</fullName>
    </recommendedName>
    <alternativeName>
        <fullName evidence="6">30S ribosomal protein S5</fullName>
    </alternativeName>
</protein>
<dbReference type="KEGG" id="eor:NARRFE1_01730"/>
<evidence type="ECO:0000259" key="9">
    <source>
        <dbReference type="PROSITE" id="PS50881"/>
    </source>
</evidence>
<dbReference type="InterPro" id="IPR013810">
    <property type="entry name" value="Ribosomal_uS5_N"/>
</dbReference>
<dbReference type="Pfam" id="PF00333">
    <property type="entry name" value="Ribosomal_S5"/>
    <property type="match status" value="1"/>
</dbReference>
<organism evidence="10 11">
    <name type="scientific">endosymbiont of Rhynchophorus ferrugineus</name>
    <dbReference type="NCBI Taxonomy" id="1972133"/>
    <lineage>
        <taxon>Bacteria</taxon>
        <taxon>Pseudomonadati</taxon>
        <taxon>Pseudomonadota</taxon>
        <taxon>Gammaproteobacteria</taxon>
        <taxon>Candidatus Nardonella</taxon>
    </lineage>
</organism>
<dbReference type="GO" id="GO:0005840">
    <property type="term" value="C:ribosome"/>
    <property type="evidence" value="ECO:0007669"/>
    <property type="project" value="UniProtKB-KW"/>
</dbReference>
<name>A0A2Z5T3Z2_9GAMM</name>
<dbReference type="Gene3D" id="3.30.230.10">
    <property type="match status" value="1"/>
</dbReference>
<dbReference type="InterPro" id="IPR014721">
    <property type="entry name" value="Ribsml_uS5_D2-typ_fold_subgr"/>
</dbReference>
<dbReference type="RefSeq" id="WP_148708455.1">
    <property type="nucleotide sequence ID" value="NZ_AP018161.1"/>
</dbReference>
<comment type="similarity">
    <text evidence="2 8">Belongs to the universal ribosomal protein uS5 family.</text>
</comment>
<keyword evidence="3 7" id="KW-0689">Ribosomal protein</keyword>
<feature type="domain" description="S5 DRBM" evidence="9">
    <location>
        <begin position="2"/>
        <end position="66"/>
    </location>
</feature>
<keyword evidence="4 7" id="KW-0687">Ribonucleoprotein</keyword>
<accession>A0A2Z5T3Z2</accession>
<gene>
    <name evidence="10" type="primary">rpsE</name>
    <name evidence="10" type="ORF">NARRFE1_01730</name>
</gene>
<dbReference type="EMBL" id="AP018161">
    <property type="protein sequence ID" value="BBA85108.1"/>
    <property type="molecule type" value="Genomic_DNA"/>
</dbReference>
<evidence type="ECO:0000256" key="6">
    <source>
        <dbReference type="ARBA" id="ARBA00035519"/>
    </source>
</evidence>
<proteinExistence type="inferred from homology"/>
<dbReference type="GO" id="GO:0006412">
    <property type="term" value="P:translation"/>
    <property type="evidence" value="ECO:0007669"/>
    <property type="project" value="InterPro"/>
</dbReference>
<sequence>MIKEKLVFVNRVSKTIKGGRIFGFTALTVVGDDINNKIGFAYEKAKEVPLAISKSFEKAKKRMEKVELYNNTIPCYVTAVHISSKVVLIPSFNNTGIISSNTMKSIFYVLGIENIISKSYGSSNPINIVIATIKALKKIKSLRYISKKRNLNIKKVIF</sequence>
<dbReference type="GO" id="GO:0005737">
    <property type="term" value="C:cytoplasm"/>
    <property type="evidence" value="ECO:0007669"/>
    <property type="project" value="UniProtKB-ARBA"/>
</dbReference>
<dbReference type="Proteomes" id="UP000289537">
    <property type="component" value="Chromosome"/>
</dbReference>
<dbReference type="PANTHER" id="PTHR48277">
    <property type="entry name" value="MITOCHONDRIAL RIBOSOMAL PROTEIN S5"/>
    <property type="match status" value="1"/>
</dbReference>
<dbReference type="AlphaFoldDB" id="A0A2Z5T3Z2"/>
<evidence type="ECO:0000313" key="10">
    <source>
        <dbReference type="EMBL" id="BBA85108.1"/>
    </source>
</evidence>
<evidence type="ECO:0000256" key="3">
    <source>
        <dbReference type="ARBA" id="ARBA00022980"/>
    </source>
</evidence>
<dbReference type="InterPro" id="IPR000851">
    <property type="entry name" value="Ribosomal_uS5"/>
</dbReference>
<evidence type="ECO:0000256" key="7">
    <source>
        <dbReference type="PROSITE-ProRule" id="PRU00268"/>
    </source>
</evidence>
<dbReference type="OrthoDB" id="9809045at2"/>
<reference evidence="10 11" key="1">
    <citation type="journal article" date="2017" name="Proc. Natl. Acad. Sci. U.S.A.">
        <title>Small genome symbiont underlies cuticle hardness in beetles.</title>
        <authorList>
            <person name="Anbutsu H."/>
            <person name="Moriyama M."/>
            <person name="Nikoh N."/>
            <person name="Hosokawa T."/>
            <person name="Futahashi R."/>
            <person name="Tanahashi M."/>
            <person name="Meng X.Y."/>
            <person name="Kuriwada T."/>
            <person name="Mori N."/>
            <person name="Oshima K."/>
            <person name="Hattori M."/>
            <person name="Fujie M."/>
            <person name="Satoh N."/>
            <person name="Maeda T."/>
            <person name="Shigenobu S."/>
            <person name="Koga R."/>
            <person name="Fukatsu T."/>
        </authorList>
    </citation>
    <scope>NUCLEOTIDE SEQUENCE [LARGE SCALE GENOMIC DNA]</scope>
    <source>
        <strain evidence="10">NARRFE1</strain>
    </source>
</reference>
<comment type="function">
    <text evidence="1">Located at the back of the 30S subunit body where it stabilizes the conformation of the head with respect to the body.</text>
</comment>
<keyword evidence="11" id="KW-1185">Reference proteome</keyword>
<evidence type="ECO:0000256" key="5">
    <source>
        <dbReference type="ARBA" id="ARBA00035255"/>
    </source>
</evidence>
<dbReference type="GO" id="GO:1990904">
    <property type="term" value="C:ribonucleoprotein complex"/>
    <property type="evidence" value="ECO:0007669"/>
    <property type="project" value="UniProtKB-UniRule"/>
</dbReference>
<evidence type="ECO:0000256" key="2">
    <source>
        <dbReference type="ARBA" id="ARBA00008945"/>
    </source>
</evidence>
<evidence type="ECO:0000256" key="1">
    <source>
        <dbReference type="ARBA" id="ARBA00003093"/>
    </source>
</evidence>
<dbReference type="PANTHER" id="PTHR48277:SF1">
    <property type="entry name" value="MITOCHONDRIAL RIBOSOMAL PROTEIN S5"/>
    <property type="match status" value="1"/>
</dbReference>
<evidence type="ECO:0000256" key="4">
    <source>
        <dbReference type="ARBA" id="ARBA00023274"/>
    </source>
</evidence>
<dbReference type="FunFam" id="3.30.230.10:FF:000002">
    <property type="entry name" value="30S ribosomal protein S5"/>
    <property type="match status" value="1"/>
</dbReference>
<dbReference type="SUPFAM" id="SSF54211">
    <property type="entry name" value="Ribosomal protein S5 domain 2-like"/>
    <property type="match status" value="1"/>
</dbReference>